<dbReference type="InterPro" id="IPR050639">
    <property type="entry name" value="SSR_resolvase"/>
</dbReference>
<dbReference type="InterPro" id="IPR038109">
    <property type="entry name" value="DNA_bind_recomb_sf"/>
</dbReference>
<dbReference type="InterPro" id="IPR006119">
    <property type="entry name" value="Resolv_N"/>
</dbReference>
<evidence type="ECO:0000259" key="3">
    <source>
        <dbReference type="PROSITE" id="PS51737"/>
    </source>
</evidence>
<dbReference type="Pfam" id="PF00239">
    <property type="entry name" value="Resolvase"/>
    <property type="match status" value="1"/>
</dbReference>
<proteinExistence type="predicted"/>
<dbReference type="GO" id="GO:0003677">
    <property type="term" value="F:DNA binding"/>
    <property type="evidence" value="ECO:0007669"/>
    <property type="project" value="InterPro"/>
</dbReference>
<dbReference type="HOGENOM" id="CLU_010686_18_3_9"/>
<keyword evidence="1" id="KW-0175">Coiled coil</keyword>
<dbReference type="InterPro" id="IPR036162">
    <property type="entry name" value="Resolvase-like_N_sf"/>
</dbReference>
<dbReference type="Proteomes" id="UP000009234">
    <property type="component" value="Chromosome"/>
</dbReference>
<dbReference type="eggNOG" id="COG1961">
    <property type="taxonomic scope" value="Bacteria"/>
</dbReference>
<dbReference type="PANTHER" id="PTHR30461">
    <property type="entry name" value="DNA-INVERTASE FROM LAMBDOID PROPHAGE"/>
    <property type="match status" value="1"/>
</dbReference>
<evidence type="ECO:0000259" key="2">
    <source>
        <dbReference type="PROSITE" id="PS51736"/>
    </source>
</evidence>
<protein>
    <submittedName>
        <fullName evidence="4">Resolvase domain protein</fullName>
    </submittedName>
</protein>
<keyword evidence="5" id="KW-1185">Reference proteome</keyword>
<dbReference type="PANTHER" id="PTHR30461:SF23">
    <property type="entry name" value="DNA RECOMBINASE-RELATED"/>
    <property type="match status" value="1"/>
</dbReference>
<dbReference type="CDD" id="cd00338">
    <property type="entry name" value="Ser_Recombinase"/>
    <property type="match status" value="1"/>
</dbReference>
<organism evidence="4 5">
    <name type="scientific">Desulforamulus ruminis (strain ATCC 23193 / DSM 2154 / NCIMB 8452 / DL)</name>
    <name type="common">Desulfotomaculum ruminis</name>
    <dbReference type="NCBI Taxonomy" id="696281"/>
    <lineage>
        <taxon>Bacteria</taxon>
        <taxon>Bacillati</taxon>
        <taxon>Bacillota</taxon>
        <taxon>Clostridia</taxon>
        <taxon>Eubacteriales</taxon>
        <taxon>Peptococcaceae</taxon>
        <taxon>Desulforamulus</taxon>
    </lineage>
</organism>
<dbReference type="Pfam" id="PF07508">
    <property type="entry name" value="Recombinase"/>
    <property type="match status" value="1"/>
</dbReference>
<accession>F6DTY9</accession>
<gene>
    <name evidence="4" type="ordered locus">Desru_0724</name>
</gene>
<dbReference type="PROSITE" id="PS51736">
    <property type="entry name" value="RECOMBINASES_3"/>
    <property type="match status" value="1"/>
</dbReference>
<dbReference type="SMART" id="SM00857">
    <property type="entry name" value="Resolvase"/>
    <property type="match status" value="1"/>
</dbReference>
<dbReference type="SUPFAM" id="SSF53041">
    <property type="entry name" value="Resolvase-like"/>
    <property type="match status" value="1"/>
</dbReference>
<dbReference type="InterPro" id="IPR011109">
    <property type="entry name" value="DNA_bind_recombinase_dom"/>
</dbReference>
<feature type="domain" description="Resolvase/invertase-type recombinase catalytic" evidence="2">
    <location>
        <begin position="49"/>
        <end position="195"/>
    </location>
</feature>
<dbReference type="AlphaFoldDB" id="F6DTY9"/>
<evidence type="ECO:0000256" key="1">
    <source>
        <dbReference type="SAM" id="Coils"/>
    </source>
</evidence>
<dbReference type="EMBL" id="CP002780">
    <property type="protein sequence ID" value="AEG59007.1"/>
    <property type="molecule type" value="Genomic_DNA"/>
</dbReference>
<reference evidence="5" key="1">
    <citation type="submission" date="2011-05" db="EMBL/GenBank/DDBJ databases">
        <title>Complete sequence of Desulfotomaculum ruminis DSM 2154.</title>
        <authorList>
            <person name="Lucas S."/>
            <person name="Copeland A."/>
            <person name="Lapidus A."/>
            <person name="Cheng J.-F."/>
            <person name="Goodwin L."/>
            <person name="Pitluck S."/>
            <person name="Lu M."/>
            <person name="Detter J.C."/>
            <person name="Han C."/>
            <person name="Tapia R."/>
            <person name="Land M."/>
            <person name="Hauser L."/>
            <person name="Kyrpides N."/>
            <person name="Ivanova N."/>
            <person name="Mikhailova N."/>
            <person name="Pagani I."/>
            <person name="Stams A.J.M."/>
            <person name="Plugge C.M."/>
            <person name="Muyzer G."/>
            <person name="Kuever J."/>
            <person name="Parshina S.N."/>
            <person name="Ivanova A.E."/>
            <person name="Nazina T.N."/>
            <person name="Brambilla E."/>
            <person name="Spring S."/>
            <person name="Klenk H.-P."/>
            <person name="Woyke T."/>
        </authorList>
    </citation>
    <scope>NUCLEOTIDE SEQUENCE [LARGE SCALE GENOMIC DNA]</scope>
    <source>
        <strain evidence="5">ATCC 23193 / DSM 2154 / NCIB 8452 / DL</strain>
    </source>
</reference>
<dbReference type="GO" id="GO:0000150">
    <property type="term" value="F:DNA strand exchange activity"/>
    <property type="evidence" value="ECO:0007669"/>
    <property type="project" value="InterPro"/>
</dbReference>
<evidence type="ECO:0000313" key="5">
    <source>
        <dbReference type="Proteomes" id="UP000009234"/>
    </source>
</evidence>
<feature type="coiled-coil region" evidence="1">
    <location>
        <begin position="426"/>
        <end position="457"/>
    </location>
</feature>
<reference evidence="4 5" key="2">
    <citation type="journal article" date="2012" name="Stand. Genomic Sci.">
        <title>Complete genome sequence of the sulfate-reducing firmicute Desulfotomaculum ruminis type strain (DL(T)).</title>
        <authorList>
            <person name="Spring S."/>
            <person name="Visser M."/>
            <person name="Lu M."/>
            <person name="Copeland A."/>
            <person name="Lapidus A."/>
            <person name="Lucas S."/>
            <person name="Cheng J.F."/>
            <person name="Han C."/>
            <person name="Tapia R."/>
            <person name="Goodwin L.A."/>
            <person name="Pitluck S."/>
            <person name="Ivanova N."/>
            <person name="Land M."/>
            <person name="Hauser L."/>
            <person name="Larimer F."/>
            <person name="Rohde M."/>
            <person name="Goker M."/>
            <person name="Detter J.C."/>
            <person name="Kyrpides N.C."/>
            <person name="Woyke T."/>
            <person name="Schaap P.J."/>
            <person name="Plugge C.M."/>
            <person name="Muyzer G."/>
            <person name="Kuever J."/>
            <person name="Pereira I.A."/>
            <person name="Parshina S.N."/>
            <person name="Bernier-Latmani R."/>
            <person name="Stams A.J."/>
            <person name="Klenk H.P."/>
        </authorList>
    </citation>
    <scope>NUCLEOTIDE SEQUENCE [LARGE SCALE GENOMIC DNA]</scope>
    <source>
        <strain evidence="5">ATCC 23193 / DSM 2154 / NCIB 8452 / DL</strain>
    </source>
</reference>
<feature type="domain" description="Recombinase" evidence="3">
    <location>
        <begin position="203"/>
        <end position="330"/>
    </location>
</feature>
<dbReference type="STRING" id="696281.Desru_0724"/>
<dbReference type="Gene3D" id="3.90.1750.20">
    <property type="entry name" value="Putative Large Serine Recombinase, Chain B, Domain 2"/>
    <property type="match status" value="1"/>
</dbReference>
<dbReference type="PROSITE" id="PS51737">
    <property type="entry name" value="RECOMBINASE_DNA_BIND"/>
    <property type="match status" value="1"/>
</dbReference>
<dbReference type="RefSeq" id="WP_013840781.1">
    <property type="nucleotide sequence ID" value="NC_015589.1"/>
</dbReference>
<dbReference type="KEGG" id="dru:Desru_0724"/>
<evidence type="ECO:0000313" key="4">
    <source>
        <dbReference type="EMBL" id="AEG59007.1"/>
    </source>
</evidence>
<name>F6DTY9_DESRL</name>
<dbReference type="Gene3D" id="3.40.50.1390">
    <property type="entry name" value="Resolvase, N-terminal catalytic domain"/>
    <property type="match status" value="1"/>
</dbReference>
<sequence length="552" mass="64658">MHLTPQVPDLSFLVNTAGIAPPLFLPPQVSTRLETYKDPKETLDEKNIPVGGYIRISTRKDSQKKSIENQKKYILQWAEMNGYNIVRFYIDVKSGEYMYLRNDMMQMYEDVKSGVIKGLICKEISRTSRDVMDILELKRTLVGYGAFFLSIKENYDSRTDDDEFLLIIYAALAQKERKTTSSRVKITQVLKAKEGKTNVPLPAFGYMLSEDKQYLVKNPKTAPIYLEIVNKFLDGWGQLKIAKWLNANNIPTRRKGKWSTNAVKTVLSNPVYLGITIYNATTLIRDPQGKQKRVVRPLEEWIIREDTHEALITLEVFEKIRSLMKMRSEKHKHEWNCDKKYLGSGILRCAVCKGKIYGTRFEKKKNNKNKPKEKEYFYRYRCAGSNGKCDSIKYWHMDMIDQNLMSFISTIFSDKERLFTFIKRNIDLYTKNFDELVKKREELRKKLEKNAHAVRKQQIAYEGDLINDGEYKERIYELRVEKTILQKQIDDLNRSLEKVDLLEEKCLKIYNEVNSALQNLIDLPFEDQVNLINNFSAIYIDKNGEIVDIEFD</sequence>